<comment type="caution">
    <text evidence="4">The sequence shown here is derived from an EMBL/GenBank/DDBJ whole genome shotgun (WGS) entry which is preliminary data.</text>
</comment>
<reference evidence="4" key="1">
    <citation type="journal article" date="2021" name="PeerJ">
        <title>Extensive microbial diversity within the chicken gut microbiome revealed by metagenomics and culture.</title>
        <authorList>
            <person name="Gilroy R."/>
            <person name="Ravi A."/>
            <person name="Getino M."/>
            <person name="Pursley I."/>
            <person name="Horton D.L."/>
            <person name="Alikhan N.F."/>
            <person name="Baker D."/>
            <person name="Gharbi K."/>
            <person name="Hall N."/>
            <person name="Watson M."/>
            <person name="Adriaenssens E.M."/>
            <person name="Foster-Nyarko E."/>
            <person name="Jarju S."/>
            <person name="Secka A."/>
            <person name="Antonio M."/>
            <person name="Oren A."/>
            <person name="Chaudhuri R.R."/>
            <person name="La Ragione R."/>
            <person name="Hildebrand F."/>
            <person name="Pallen M.J."/>
        </authorList>
    </citation>
    <scope>NUCLEOTIDE SEQUENCE</scope>
    <source>
        <strain evidence="4">ChiSjej1B19-8411</strain>
    </source>
</reference>
<dbReference type="InterPro" id="IPR036291">
    <property type="entry name" value="NAD(P)-bd_dom_sf"/>
</dbReference>
<sequence>MALDKESLFYLSADQLDDVKPLKDVYDLSGKVAVVTGTVGLALHVIHRLAEMGAKVVCAGRSEEWGKLTVEVMQEKGYEVSFCRTDVSKVEDCYALVDFAEKTYGTVDIVVPVAATWSARAFVDMKQEELMKCLNVDLVGQYFTVQAAARSMIRGGRGGKIVTISSVAYRGDDQPKVAMMTAYNAAKGGVVGMTKGIAREMKQYGINVNCVAPGGMLTPGALDNLAGPAALYGQEWSDVVTENGHLTPVCSTPDEVALMIAALCTSVSDFMYGQVIDICGGSEFSFQEKPWSYTMDGGIPGPAGEASPEE</sequence>
<dbReference type="PANTHER" id="PTHR42760:SF133">
    <property type="entry name" value="3-OXOACYL-[ACYL-CARRIER-PROTEIN] REDUCTASE"/>
    <property type="match status" value="1"/>
</dbReference>
<keyword evidence="2" id="KW-0560">Oxidoreductase</keyword>
<reference evidence="4" key="2">
    <citation type="submission" date="2021-04" db="EMBL/GenBank/DDBJ databases">
        <authorList>
            <person name="Gilroy R."/>
        </authorList>
    </citation>
    <scope>NUCLEOTIDE SEQUENCE</scope>
    <source>
        <strain evidence="4">ChiSjej1B19-8411</strain>
    </source>
</reference>
<dbReference type="Gene3D" id="3.40.50.720">
    <property type="entry name" value="NAD(P)-binding Rossmann-like Domain"/>
    <property type="match status" value="1"/>
</dbReference>
<comment type="similarity">
    <text evidence="1 3">Belongs to the short-chain dehydrogenases/reductases (SDR) family.</text>
</comment>
<dbReference type="InterPro" id="IPR002347">
    <property type="entry name" value="SDR_fam"/>
</dbReference>
<evidence type="ECO:0000256" key="2">
    <source>
        <dbReference type="ARBA" id="ARBA00023002"/>
    </source>
</evidence>
<accession>A0A9D1WJL7</accession>
<dbReference type="Pfam" id="PF00106">
    <property type="entry name" value="adh_short"/>
    <property type="match status" value="1"/>
</dbReference>
<dbReference type="CDD" id="cd05233">
    <property type="entry name" value="SDR_c"/>
    <property type="match status" value="1"/>
</dbReference>
<dbReference type="GO" id="GO:0016616">
    <property type="term" value="F:oxidoreductase activity, acting on the CH-OH group of donors, NAD or NADP as acceptor"/>
    <property type="evidence" value="ECO:0007669"/>
    <property type="project" value="TreeGrafter"/>
</dbReference>
<dbReference type="AlphaFoldDB" id="A0A9D1WJL7"/>
<dbReference type="PRINTS" id="PR00081">
    <property type="entry name" value="GDHRDH"/>
</dbReference>
<organism evidence="4 5">
    <name type="scientific">Candidatus Blautia gallistercoris</name>
    <dbReference type="NCBI Taxonomy" id="2838490"/>
    <lineage>
        <taxon>Bacteria</taxon>
        <taxon>Bacillati</taxon>
        <taxon>Bacillota</taxon>
        <taxon>Clostridia</taxon>
        <taxon>Lachnospirales</taxon>
        <taxon>Lachnospiraceae</taxon>
        <taxon>Blautia</taxon>
    </lineage>
</organism>
<dbReference type="EMBL" id="DXEX01000251">
    <property type="protein sequence ID" value="HIX60376.1"/>
    <property type="molecule type" value="Genomic_DNA"/>
</dbReference>
<dbReference type="GO" id="GO:0006633">
    <property type="term" value="P:fatty acid biosynthetic process"/>
    <property type="evidence" value="ECO:0007669"/>
    <property type="project" value="TreeGrafter"/>
</dbReference>
<proteinExistence type="inferred from homology"/>
<dbReference type="GO" id="GO:0048038">
    <property type="term" value="F:quinone binding"/>
    <property type="evidence" value="ECO:0007669"/>
    <property type="project" value="TreeGrafter"/>
</dbReference>
<evidence type="ECO:0000256" key="1">
    <source>
        <dbReference type="ARBA" id="ARBA00006484"/>
    </source>
</evidence>
<evidence type="ECO:0000313" key="4">
    <source>
        <dbReference type="EMBL" id="HIX60376.1"/>
    </source>
</evidence>
<dbReference type="PRINTS" id="PR00080">
    <property type="entry name" value="SDRFAMILY"/>
</dbReference>
<dbReference type="PANTHER" id="PTHR42760">
    <property type="entry name" value="SHORT-CHAIN DEHYDROGENASES/REDUCTASES FAMILY MEMBER"/>
    <property type="match status" value="1"/>
</dbReference>
<evidence type="ECO:0000313" key="5">
    <source>
        <dbReference type="Proteomes" id="UP000886817"/>
    </source>
</evidence>
<protein>
    <submittedName>
        <fullName evidence="4">SDR family oxidoreductase</fullName>
    </submittedName>
</protein>
<name>A0A9D1WJL7_9FIRM</name>
<gene>
    <name evidence="4" type="ORF">IAA45_11775</name>
</gene>
<evidence type="ECO:0000256" key="3">
    <source>
        <dbReference type="RuleBase" id="RU000363"/>
    </source>
</evidence>
<dbReference type="Proteomes" id="UP000886817">
    <property type="component" value="Unassembled WGS sequence"/>
</dbReference>
<dbReference type="SUPFAM" id="SSF51735">
    <property type="entry name" value="NAD(P)-binding Rossmann-fold domains"/>
    <property type="match status" value="1"/>
</dbReference>